<name>A0A1I7SLW6_BURXY</name>
<keyword evidence="3" id="KW-1185">Reference proteome</keyword>
<dbReference type="AlphaFoldDB" id="A0A1I7SLW6"/>
<dbReference type="Proteomes" id="UP000095284">
    <property type="component" value="Unplaced"/>
</dbReference>
<evidence type="ECO:0000313" key="4">
    <source>
        <dbReference type="WBParaSite" id="BXY_1404900.1"/>
    </source>
</evidence>
<dbReference type="EMBL" id="CAJFDI010000006">
    <property type="protein sequence ID" value="CAD5234228.1"/>
    <property type="molecule type" value="Genomic_DNA"/>
</dbReference>
<evidence type="ECO:0000313" key="1">
    <source>
        <dbReference type="EMBL" id="CAD5234228.1"/>
    </source>
</evidence>
<evidence type="ECO:0000313" key="2">
    <source>
        <dbReference type="Proteomes" id="UP000095284"/>
    </source>
</evidence>
<proteinExistence type="predicted"/>
<gene>
    <name evidence="1" type="ORF">BXYJ_LOCUS14319</name>
</gene>
<organism evidence="2 4">
    <name type="scientific">Bursaphelenchus xylophilus</name>
    <name type="common">Pinewood nematode worm</name>
    <name type="synonym">Aphelenchoides xylophilus</name>
    <dbReference type="NCBI Taxonomy" id="6326"/>
    <lineage>
        <taxon>Eukaryota</taxon>
        <taxon>Metazoa</taxon>
        <taxon>Ecdysozoa</taxon>
        <taxon>Nematoda</taxon>
        <taxon>Chromadorea</taxon>
        <taxon>Rhabditida</taxon>
        <taxon>Tylenchina</taxon>
        <taxon>Tylenchomorpha</taxon>
        <taxon>Aphelenchoidea</taxon>
        <taxon>Aphelenchoididae</taxon>
        <taxon>Bursaphelenchus</taxon>
    </lineage>
</organism>
<dbReference type="EMBL" id="CAJFCV020000006">
    <property type="protein sequence ID" value="CAG9129888.1"/>
    <property type="molecule type" value="Genomic_DNA"/>
</dbReference>
<evidence type="ECO:0000313" key="3">
    <source>
        <dbReference type="Proteomes" id="UP000659654"/>
    </source>
</evidence>
<reference evidence="4" key="1">
    <citation type="submission" date="2016-11" db="UniProtKB">
        <authorList>
            <consortium name="WormBaseParasite"/>
        </authorList>
    </citation>
    <scope>IDENTIFICATION</scope>
</reference>
<dbReference type="Proteomes" id="UP000659654">
    <property type="component" value="Unassembled WGS sequence"/>
</dbReference>
<reference evidence="1" key="2">
    <citation type="submission" date="2020-09" db="EMBL/GenBank/DDBJ databases">
        <authorList>
            <person name="Kikuchi T."/>
        </authorList>
    </citation>
    <scope>NUCLEOTIDE SEQUENCE</scope>
    <source>
        <strain evidence="1">Ka4C1</strain>
    </source>
</reference>
<accession>A0A1I7SLW6</accession>
<protein>
    <submittedName>
        <fullName evidence="1">(pine wood nematode) hypothetical protein</fullName>
    </submittedName>
</protein>
<sequence length="84" mass="9288">MGACEKEGDDFEIKLAVTPEPSSKLLWYLLCLLPHPEILLEILLEDDAEHPDPLSVNPTGTFSPFGGMANNSILKTFQTLTLFI</sequence>
<dbReference type="Proteomes" id="UP000582659">
    <property type="component" value="Unassembled WGS sequence"/>
</dbReference>
<dbReference type="WBParaSite" id="BXY_1404900.1">
    <property type="protein sequence ID" value="BXY_1404900.1"/>
    <property type="gene ID" value="BXY_1404900"/>
</dbReference>